<evidence type="ECO:0000256" key="2">
    <source>
        <dbReference type="ARBA" id="ARBA00022857"/>
    </source>
</evidence>
<keyword evidence="6" id="KW-1185">Reference proteome</keyword>
<dbReference type="OrthoDB" id="498125at2759"/>
<dbReference type="Pfam" id="PF13561">
    <property type="entry name" value="adh_short_C2"/>
    <property type="match status" value="1"/>
</dbReference>
<dbReference type="PROSITE" id="PS00061">
    <property type="entry name" value="ADH_SHORT"/>
    <property type="match status" value="1"/>
</dbReference>
<name>A0A1A5ZTG0_9TREE</name>
<accession>A0A1A5ZTG0</accession>
<dbReference type="InterPro" id="IPR052178">
    <property type="entry name" value="Sec_Metab_Biosynth_SDR"/>
</dbReference>
<evidence type="ECO:0000313" key="4">
    <source>
        <dbReference type="EMBL" id="OBR81050.1"/>
    </source>
</evidence>
<dbReference type="Gene3D" id="3.40.50.720">
    <property type="entry name" value="NAD(P)-binding Rossmann-like Domain"/>
    <property type="match status" value="1"/>
</dbReference>
<gene>
    <name evidence="4" type="ORF">I303_08432</name>
    <name evidence="5" type="ORF">I303_106929</name>
</gene>
<dbReference type="PANTHER" id="PTHR43618:SF12">
    <property type="entry name" value="OXIDOREDUCTASE, SHORT-CHAIN DEHYDROGENASE_REDUCTASE FAMILY (AFU_ORTHOLOGUE AFUA_1G14540)"/>
    <property type="match status" value="1"/>
</dbReference>
<dbReference type="InterPro" id="IPR020904">
    <property type="entry name" value="Sc_DH/Rdtase_CS"/>
</dbReference>
<evidence type="ECO:0000313" key="5">
    <source>
        <dbReference type="EMBL" id="WWC64319.1"/>
    </source>
</evidence>
<comment type="similarity">
    <text evidence="1">Belongs to the short-chain dehydrogenases/reductases (SDR) family.</text>
</comment>
<keyword evidence="2" id="KW-0521">NADP</keyword>
<dbReference type="PRINTS" id="PR00081">
    <property type="entry name" value="GDHRDH"/>
</dbReference>
<sequence length="248" mass="26095">MTSLLGKKALITGGSAGIGAEVARQLALQGVTIAINFASNERRAADTISSLQGSGHALIQGDAFDKEDIKRFATAAAHQLGGLDIVISNAGWTSFGDFDNLHSVSDDDWLQCYKSNVLSHLWLMQACQEEIRKTRGCFIVSASVAGVKPSGSSMAYSVSKSATIHLAKSLAIACAPDIRVNTVAAGVMLTEWSKGFTDAQIAAVKRINSLHQVTSIADVASAYVMLAQNGSMTGQTIEVSSGFRLGRD</sequence>
<dbReference type="InterPro" id="IPR036291">
    <property type="entry name" value="NAD(P)-bd_dom_sf"/>
</dbReference>
<reference evidence="5" key="2">
    <citation type="submission" date="2013-07" db="EMBL/GenBank/DDBJ databases">
        <authorList>
            <consortium name="The Broad Institute Genome Sequencing Platform"/>
            <person name="Cuomo C."/>
            <person name="Litvintseva A."/>
            <person name="Chen Y."/>
            <person name="Heitman J."/>
            <person name="Sun S."/>
            <person name="Springer D."/>
            <person name="Dromer F."/>
            <person name="Young S.K."/>
            <person name="Zeng Q."/>
            <person name="Gargeya S."/>
            <person name="Fitzgerald M."/>
            <person name="Abouelleil A."/>
            <person name="Alvarado L."/>
            <person name="Berlin A.M."/>
            <person name="Chapman S.B."/>
            <person name="Dewar J."/>
            <person name="Goldberg J."/>
            <person name="Griggs A."/>
            <person name="Gujja S."/>
            <person name="Hansen M."/>
            <person name="Howarth C."/>
            <person name="Imamovic A."/>
            <person name="Larimer J."/>
            <person name="McCowan C."/>
            <person name="Murphy C."/>
            <person name="Pearson M."/>
            <person name="Priest M."/>
            <person name="Roberts A."/>
            <person name="Saif S."/>
            <person name="Shea T."/>
            <person name="Sykes S."/>
            <person name="Wortman J."/>
            <person name="Nusbaum C."/>
            <person name="Birren B."/>
        </authorList>
    </citation>
    <scope>NUCLEOTIDE SEQUENCE</scope>
    <source>
        <strain evidence="5">CBS 10117</strain>
    </source>
</reference>
<dbReference type="RefSeq" id="XP_018258892.1">
    <property type="nucleotide sequence ID" value="XM_018411691.1"/>
</dbReference>
<evidence type="ECO:0008006" key="7">
    <source>
        <dbReference type="Google" id="ProtNLM"/>
    </source>
</evidence>
<proteinExistence type="inferred from homology"/>
<protein>
    <recommendedName>
        <fullName evidence="7">Short-chain dehydrogenase/reductase SDR</fullName>
    </recommendedName>
</protein>
<evidence type="ECO:0000313" key="6">
    <source>
        <dbReference type="Proteomes" id="UP000078595"/>
    </source>
</evidence>
<dbReference type="VEuPathDB" id="FungiDB:I303_08432"/>
<evidence type="ECO:0000256" key="3">
    <source>
        <dbReference type="ARBA" id="ARBA00023002"/>
    </source>
</evidence>
<dbReference type="EMBL" id="KI894038">
    <property type="protein sequence ID" value="OBR81050.1"/>
    <property type="molecule type" value="Genomic_DNA"/>
</dbReference>
<dbReference type="Proteomes" id="UP000078595">
    <property type="component" value="Chromosome 8"/>
</dbReference>
<dbReference type="EMBL" id="CP144537">
    <property type="protein sequence ID" value="WWC64319.1"/>
    <property type="molecule type" value="Genomic_DNA"/>
</dbReference>
<dbReference type="STRING" id="1296121.A0A1A5ZTG0"/>
<dbReference type="KEGG" id="kdj:28972131"/>
<organism evidence="4">
    <name type="scientific">Kwoniella dejecticola CBS 10117</name>
    <dbReference type="NCBI Taxonomy" id="1296121"/>
    <lineage>
        <taxon>Eukaryota</taxon>
        <taxon>Fungi</taxon>
        <taxon>Dikarya</taxon>
        <taxon>Basidiomycota</taxon>
        <taxon>Agaricomycotina</taxon>
        <taxon>Tremellomycetes</taxon>
        <taxon>Tremellales</taxon>
        <taxon>Cryptococcaceae</taxon>
        <taxon>Kwoniella</taxon>
    </lineage>
</organism>
<dbReference type="AlphaFoldDB" id="A0A1A5ZTG0"/>
<evidence type="ECO:0000256" key="1">
    <source>
        <dbReference type="ARBA" id="ARBA00006484"/>
    </source>
</evidence>
<dbReference type="GO" id="GO:0016491">
    <property type="term" value="F:oxidoreductase activity"/>
    <property type="evidence" value="ECO:0007669"/>
    <property type="project" value="UniProtKB-KW"/>
</dbReference>
<dbReference type="SUPFAM" id="SSF51735">
    <property type="entry name" value="NAD(P)-binding Rossmann-fold domains"/>
    <property type="match status" value="1"/>
</dbReference>
<reference evidence="5" key="3">
    <citation type="submission" date="2024-02" db="EMBL/GenBank/DDBJ databases">
        <title>Comparative genomics of Cryptococcus and Kwoniella reveals pathogenesis evolution and contrasting modes of karyotype evolution via chromosome fusion or intercentromeric recombination.</title>
        <authorList>
            <person name="Coelho M.A."/>
            <person name="David-Palma M."/>
            <person name="Shea T."/>
            <person name="Bowers K."/>
            <person name="McGinley-Smith S."/>
            <person name="Mohammad A.W."/>
            <person name="Gnirke A."/>
            <person name="Yurkov A.M."/>
            <person name="Nowrousian M."/>
            <person name="Sun S."/>
            <person name="Cuomo C.A."/>
            <person name="Heitman J."/>
        </authorList>
    </citation>
    <scope>NUCLEOTIDE SEQUENCE</scope>
    <source>
        <strain evidence="5">CBS 10117</strain>
    </source>
</reference>
<reference evidence="4" key="1">
    <citation type="submission" date="2013-07" db="EMBL/GenBank/DDBJ databases">
        <title>The Genome Sequence of Cryptococcus dejecticola CBS10117.</title>
        <authorList>
            <consortium name="The Broad Institute Genome Sequencing Platform"/>
            <person name="Cuomo C."/>
            <person name="Litvintseva A."/>
            <person name="Chen Y."/>
            <person name="Heitman J."/>
            <person name="Sun S."/>
            <person name="Springer D."/>
            <person name="Dromer F."/>
            <person name="Young S.K."/>
            <person name="Zeng Q."/>
            <person name="Gargeya S."/>
            <person name="Fitzgerald M."/>
            <person name="Abouelleil A."/>
            <person name="Alvarado L."/>
            <person name="Berlin A.M."/>
            <person name="Chapman S.B."/>
            <person name="Dewar J."/>
            <person name="Goldberg J."/>
            <person name="Griggs A."/>
            <person name="Gujja S."/>
            <person name="Hansen M."/>
            <person name="Howarth C."/>
            <person name="Imamovic A."/>
            <person name="Larimer J."/>
            <person name="McCowan C."/>
            <person name="Murphy C."/>
            <person name="Pearson M."/>
            <person name="Priest M."/>
            <person name="Roberts A."/>
            <person name="Saif S."/>
            <person name="Shea T."/>
            <person name="Sykes S."/>
            <person name="Wortman J."/>
            <person name="Nusbaum C."/>
            <person name="Birren B."/>
        </authorList>
    </citation>
    <scope>NUCLEOTIDE SEQUENCE [LARGE SCALE GENOMIC DNA]</scope>
    <source>
        <strain evidence="4">CBS 10117</strain>
    </source>
</reference>
<dbReference type="InterPro" id="IPR002347">
    <property type="entry name" value="SDR_fam"/>
</dbReference>
<keyword evidence="3" id="KW-0560">Oxidoreductase</keyword>
<dbReference type="CDD" id="cd05233">
    <property type="entry name" value="SDR_c"/>
    <property type="match status" value="1"/>
</dbReference>
<dbReference type="PANTHER" id="PTHR43618">
    <property type="entry name" value="7-ALPHA-HYDROXYSTEROID DEHYDROGENASE"/>
    <property type="match status" value="1"/>
</dbReference>
<dbReference type="GeneID" id="28972131"/>